<comment type="caution">
    <text evidence="5">The sequence shown here is derived from an EMBL/GenBank/DDBJ whole genome shotgun (WGS) entry which is preliminary data.</text>
</comment>
<accession>A0A7J7JSQ4</accession>
<dbReference type="Pfam" id="PF02752">
    <property type="entry name" value="Arrestin_C"/>
    <property type="match status" value="1"/>
</dbReference>
<dbReference type="OrthoDB" id="2333384at2759"/>
<dbReference type="InterPro" id="IPR050357">
    <property type="entry name" value="Arrestin_domain-protein"/>
</dbReference>
<dbReference type="PANTHER" id="PTHR11188">
    <property type="entry name" value="ARRESTIN DOMAIN CONTAINING PROTEIN"/>
    <property type="match status" value="1"/>
</dbReference>
<organism evidence="5 6">
    <name type="scientific">Bugula neritina</name>
    <name type="common">Brown bryozoan</name>
    <name type="synonym">Sertularia neritina</name>
    <dbReference type="NCBI Taxonomy" id="10212"/>
    <lineage>
        <taxon>Eukaryota</taxon>
        <taxon>Metazoa</taxon>
        <taxon>Spiralia</taxon>
        <taxon>Lophotrochozoa</taxon>
        <taxon>Bryozoa</taxon>
        <taxon>Gymnolaemata</taxon>
        <taxon>Cheilostomatida</taxon>
        <taxon>Flustrina</taxon>
        <taxon>Buguloidea</taxon>
        <taxon>Bugulidae</taxon>
        <taxon>Bugula</taxon>
    </lineage>
</organism>
<protein>
    <recommendedName>
        <fullName evidence="7">Arrestin C-terminal-like domain-containing protein</fullName>
    </recommendedName>
</protein>
<dbReference type="GO" id="GO:0015031">
    <property type="term" value="P:protein transport"/>
    <property type="evidence" value="ECO:0007669"/>
    <property type="project" value="TreeGrafter"/>
</dbReference>
<dbReference type="InterPro" id="IPR014752">
    <property type="entry name" value="Arrestin-like_C"/>
</dbReference>
<feature type="domain" description="Arrestin C-terminal-like" evidence="4">
    <location>
        <begin position="137"/>
        <end position="270"/>
    </location>
</feature>
<dbReference type="EMBL" id="VXIV02001865">
    <property type="protein sequence ID" value="KAF6029017.1"/>
    <property type="molecule type" value="Genomic_DNA"/>
</dbReference>
<proteinExistence type="inferred from homology"/>
<dbReference type="Proteomes" id="UP000593567">
    <property type="component" value="Unassembled WGS sequence"/>
</dbReference>
<dbReference type="Pfam" id="PF00339">
    <property type="entry name" value="Arrestin_N"/>
    <property type="match status" value="1"/>
</dbReference>
<dbReference type="AlphaFoldDB" id="A0A7J7JSQ4"/>
<evidence type="ECO:0000313" key="6">
    <source>
        <dbReference type="Proteomes" id="UP000593567"/>
    </source>
</evidence>
<evidence type="ECO:0000259" key="3">
    <source>
        <dbReference type="Pfam" id="PF00339"/>
    </source>
</evidence>
<dbReference type="GO" id="GO:0005737">
    <property type="term" value="C:cytoplasm"/>
    <property type="evidence" value="ECO:0007669"/>
    <property type="project" value="TreeGrafter"/>
</dbReference>
<name>A0A7J7JSQ4_BUGNE</name>
<keyword evidence="6" id="KW-1185">Reference proteome</keyword>
<evidence type="ECO:0000259" key="4">
    <source>
        <dbReference type="Pfam" id="PF02752"/>
    </source>
</evidence>
<dbReference type="InterPro" id="IPR011022">
    <property type="entry name" value="Arrestin_C-like"/>
</dbReference>
<gene>
    <name evidence="5" type="ORF">EB796_012677</name>
</gene>
<reference evidence="5" key="1">
    <citation type="submission" date="2020-06" db="EMBL/GenBank/DDBJ databases">
        <title>Draft genome of Bugula neritina, a colonial animal packing powerful symbionts and potential medicines.</title>
        <authorList>
            <person name="Rayko M."/>
        </authorList>
    </citation>
    <scope>NUCLEOTIDE SEQUENCE [LARGE SCALE GENOMIC DNA]</scope>
    <source>
        <strain evidence="5">Kwan_BN1</strain>
    </source>
</reference>
<dbReference type="InterPro" id="IPR011021">
    <property type="entry name" value="Arrestin-like_N"/>
</dbReference>
<evidence type="ECO:0000256" key="2">
    <source>
        <dbReference type="SAM" id="MobiDB-lite"/>
    </source>
</evidence>
<evidence type="ECO:0000313" key="5">
    <source>
        <dbReference type="EMBL" id="KAF6029017.1"/>
    </source>
</evidence>
<feature type="domain" description="Arrestin-like N-terminal" evidence="3">
    <location>
        <begin position="33"/>
        <end position="115"/>
    </location>
</feature>
<feature type="region of interest" description="Disordered" evidence="2">
    <location>
        <begin position="328"/>
        <end position="359"/>
    </location>
</feature>
<dbReference type="SUPFAM" id="SSF81296">
    <property type="entry name" value="E set domains"/>
    <property type="match status" value="2"/>
</dbReference>
<comment type="similarity">
    <text evidence="1">Belongs to the arrestin family.</text>
</comment>
<dbReference type="PANTHER" id="PTHR11188:SF17">
    <property type="entry name" value="FI21816P1"/>
    <property type="match status" value="1"/>
</dbReference>
<evidence type="ECO:0000256" key="1">
    <source>
        <dbReference type="ARBA" id="ARBA00005298"/>
    </source>
</evidence>
<evidence type="ECO:0008006" key="7">
    <source>
        <dbReference type="Google" id="ProtNLM"/>
    </source>
</evidence>
<sequence length="359" mass="39498">MTSPFHLDVMYRVLFLISGLRVIIEGFVRVSDTKKVVLSSNKLLYGPEKGRKVQEKTNVGTYKYPFSIDLPEDLPTTIFKSELLKASYKCMAILIRKQPSDDVVVERPFIVHSVTDCIYNQVALGQACSEKTLQFNSLSALISLPKTGFYLGQKLVVGGVVENPTSSSRKVKVGIRVVRTIVGHGALEFGLIKINQTKSNVTVVTDRWSNFFKVPKKSSEEFEVDIPLNLMEPTTKHDLIDIEYLAYVSFITQGVLSDSKTKSATFSITIAPPRTLSQYPPSYALQAPSQSYQEFQIAAGPSNNLAAGDLPTNIYPSLDDALSSVLPVTEPSAPDAEDSEEDNANVVLPSYDDVMSGKV</sequence>
<dbReference type="InterPro" id="IPR014756">
    <property type="entry name" value="Ig_E-set"/>
</dbReference>
<dbReference type="Gene3D" id="2.60.40.640">
    <property type="match status" value="2"/>
</dbReference>